<evidence type="ECO:0000256" key="4">
    <source>
        <dbReference type="ARBA" id="ARBA00023204"/>
    </source>
</evidence>
<organism evidence="7 8">
    <name type="scientific">Saccharomycodes ludwigii</name>
    <dbReference type="NCBI Taxonomy" id="36035"/>
    <lineage>
        <taxon>Eukaryota</taxon>
        <taxon>Fungi</taxon>
        <taxon>Dikarya</taxon>
        <taxon>Ascomycota</taxon>
        <taxon>Saccharomycotina</taxon>
        <taxon>Saccharomycetes</taxon>
        <taxon>Saccharomycodales</taxon>
        <taxon>Saccharomycodaceae</taxon>
        <taxon>Saccharomycodes</taxon>
    </lineage>
</organism>
<dbReference type="GO" id="GO:0005634">
    <property type="term" value="C:nucleus"/>
    <property type="evidence" value="ECO:0007669"/>
    <property type="project" value="UniProtKB-SubCell"/>
</dbReference>
<keyword evidence="4" id="KW-0234">DNA repair</keyword>
<gene>
    <name evidence="7" type="ORF">SCODWIG_03318</name>
</gene>
<evidence type="ECO:0000313" key="8">
    <source>
        <dbReference type="Proteomes" id="UP000262825"/>
    </source>
</evidence>
<evidence type="ECO:0000256" key="1">
    <source>
        <dbReference type="ARBA" id="ARBA00004123"/>
    </source>
</evidence>
<accession>A0A376BA92</accession>
<keyword evidence="8" id="KW-1185">Reference proteome</keyword>
<dbReference type="AlphaFoldDB" id="A0A376BA92"/>
<dbReference type="Proteomes" id="UP000262825">
    <property type="component" value="Unassembled WGS sequence"/>
</dbReference>
<evidence type="ECO:0000256" key="5">
    <source>
        <dbReference type="ARBA" id="ARBA00023242"/>
    </source>
</evidence>
<dbReference type="Pfam" id="PF10376">
    <property type="entry name" value="Mei5"/>
    <property type="match status" value="1"/>
</dbReference>
<dbReference type="InterPro" id="IPR018468">
    <property type="entry name" value="SFR1/Mei5"/>
</dbReference>
<evidence type="ECO:0000256" key="2">
    <source>
        <dbReference type="ARBA" id="ARBA00008729"/>
    </source>
</evidence>
<name>A0A376BA92_9ASCO</name>
<protein>
    <recommendedName>
        <fullName evidence="9">Meiosis protein 5</fullName>
    </recommendedName>
</protein>
<proteinExistence type="inferred from homology"/>
<keyword evidence="5" id="KW-0539">Nucleus</keyword>
<keyword evidence="6" id="KW-0175">Coiled coil</keyword>
<keyword evidence="3" id="KW-0227">DNA damage</keyword>
<evidence type="ECO:0000256" key="3">
    <source>
        <dbReference type="ARBA" id="ARBA00022763"/>
    </source>
</evidence>
<dbReference type="VEuPathDB" id="FungiDB:SCODWIG_03318"/>
<evidence type="ECO:0008006" key="9">
    <source>
        <dbReference type="Google" id="ProtNLM"/>
    </source>
</evidence>
<comment type="subcellular location">
    <subcellularLocation>
        <location evidence="1">Nucleus</location>
    </subcellularLocation>
</comment>
<comment type="similarity">
    <text evidence="2">Belongs to the SFR1/MEI5 family.</text>
</comment>
<reference evidence="8" key="1">
    <citation type="submission" date="2018-06" db="EMBL/GenBank/DDBJ databases">
        <authorList>
            <person name="Guldener U."/>
        </authorList>
    </citation>
    <scope>NUCLEOTIDE SEQUENCE [LARGE SCALE GENOMIC DNA]</scope>
    <source>
        <strain evidence="8">UTAD17</strain>
    </source>
</reference>
<sequence>MEVPNITDPDKTLVDNENHHDTASVLIKTNEVLCNEFNFKTDHLSAKNLRPEITKLKLFLNELTKKEQQLKQCLKIIREYKKEEEVTMLTQKWYQVIQCELNYLMNSTLLKFDKMGGYDEFIKREVEFEKQKLEYQFDDSWDDQYKTITESEDFQALSIQEQDDYKEEIENKKLELENLKMKKIEEIESKLVNRKEFDMKELCKMLNVDHDYVFNYPNNKGTINK</sequence>
<dbReference type="GO" id="GO:0006281">
    <property type="term" value="P:DNA repair"/>
    <property type="evidence" value="ECO:0007669"/>
    <property type="project" value="UniProtKB-KW"/>
</dbReference>
<feature type="coiled-coil region" evidence="6">
    <location>
        <begin position="159"/>
        <end position="189"/>
    </location>
</feature>
<dbReference type="EMBL" id="UFAJ01000759">
    <property type="protein sequence ID" value="SSD61557.1"/>
    <property type="molecule type" value="Genomic_DNA"/>
</dbReference>
<dbReference type="Gene3D" id="6.10.140.1020">
    <property type="match status" value="1"/>
</dbReference>
<evidence type="ECO:0000256" key="6">
    <source>
        <dbReference type="SAM" id="Coils"/>
    </source>
</evidence>
<evidence type="ECO:0000313" key="7">
    <source>
        <dbReference type="EMBL" id="SSD61557.1"/>
    </source>
</evidence>
<dbReference type="OrthoDB" id="27934at2759"/>